<dbReference type="HOGENOM" id="CLU_1418338_0_0_1"/>
<accession>S8FPY6</accession>
<proteinExistence type="predicted"/>
<keyword evidence="2" id="KW-1185">Reference proteome</keyword>
<dbReference type="STRING" id="743788.S8FPY6"/>
<dbReference type="AlphaFoldDB" id="S8FPY6"/>
<dbReference type="InterPro" id="IPR012171">
    <property type="entry name" value="Fatty_acid_desaturase"/>
</dbReference>
<dbReference type="GO" id="GO:0016491">
    <property type="term" value="F:oxidoreductase activity"/>
    <property type="evidence" value="ECO:0007669"/>
    <property type="project" value="InterPro"/>
</dbReference>
<sequence length="164" mass="18851">FAPPASSLSIKAVYAAVPKHLLQRSTSGPKCLFYVGRDVLLSICFYLLAIHINDSLVPTLDVIGMYNGGRAEYAREWVMWVTYWLWQSLETELTHYLRIGHECGHDALSPNSRVNAALCMVLHTFILTLYWAWRATQRSHHSSTNNLHRDEMYHAQTREEYGLP</sequence>
<dbReference type="InParanoid" id="S8FPY6"/>
<gene>
    <name evidence="1" type="ORF">FOMPIDRAFT_22924</name>
</gene>
<dbReference type="PANTHER" id="PTHR32100">
    <property type="entry name" value="OMEGA-6 FATTY ACID DESATURASE, CHLOROPLASTIC"/>
    <property type="match status" value="1"/>
</dbReference>
<feature type="non-terminal residue" evidence="1">
    <location>
        <position position="1"/>
    </location>
</feature>
<organism evidence="1 2">
    <name type="scientific">Fomitopsis schrenkii</name>
    <name type="common">Brown rot fungus</name>
    <dbReference type="NCBI Taxonomy" id="2126942"/>
    <lineage>
        <taxon>Eukaryota</taxon>
        <taxon>Fungi</taxon>
        <taxon>Dikarya</taxon>
        <taxon>Basidiomycota</taxon>
        <taxon>Agaricomycotina</taxon>
        <taxon>Agaricomycetes</taxon>
        <taxon>Polyporales</taxon>
        <taxon>Fomitopsis</taxon>
    </lineage>
</organism>
<name>S8FPY6_FOMSC</name>
<feature type="non-terminal residue" evidence="1">
    <location>
        <position position="164"/>
    </location>
</feature>
<evidence type="ECO:0000313" key="1">
    <source>
        <dbReference type="EMBL" id="EPT03331.1"/>
    </source>
</evidence>
<reference evidence="1 2" key="1">
    <citation type="journal article" date="2012" name="Science">
        <title>The Paleozoic origin of enzymatic lignin decomposition reconstructed from 31 fungal genomes.</title>
        <authorList>
            <person name="Floudas D."/>
            <person name="Binder M."/>
            <person name="Riley R."/>
            <person name="Barry K."/>
            <person name="Blanchette R.A."/>
            <person name="Henrissat B."/>
            <person name="Martinez A.T."/>
            <person name="Otillar R."/>
            <person name="Spatafora J.W."/>
            <person name="Yadav J.S."/>
            <person name="Aerts A."/>
            <person name="Benoit I."/>
            <person name="Boyd A."/>
            <person name="Carlson A."/>
            <person name="Copeland A."/>
            <person name="Coutinho P.M."/>
            <person name="de Vries R.P."/>
            <person name="Ferreira P."/>
            <person name="Findley K."/>
            <person name="Foster B."/>
            <person name="Gaskell J."/>
            <person name="Glotzer D."/>
            <person name="Gorecki P."/>
            <person name="Heitman J."/>
            <person name="Hesse C."/>
            <person name="Hori C."/>
            <person name="Igarashi K."/>
            <person name="Jurgens J.A."/>
            <person name="Kallen N."/>
            <person name="Kersten P."/>
            <person name="Kohler A."/>
            <person name="Kuees U."/>
            <person name="Kumar T.K.A."/>
            <person name="Kuo A."/>
            <person name="LaButti K."/>
            <person name="Larrondo L.F."/>
            <person name="Lindquist E."/>
            <person name="Ling A."/>
            <person name="Lombard V."/>
            <person name="Lucas S."/>
            <person name="Lundell T."/>
            <person name="Martin R."/>
            <person name="McLaughlin D.J."/>
            <person name="Morgenstern I."/>
            <person name="Morin E."/>
            <person name="Murat C."/>
            <person name="Nagy L.G."/>
            <person name="Nolan M."/>
            <person name="Ohm R.A."/>
            <person name="Patyshakuliyeva A."/>
            <person name="Rokas A."/>
            <person name="Ruiz-Duenas F.J."/>
            <person name="Sabat G."/>
            <person name="Salamov A."/>
            <person name="Samejima M."/>
            <person name="Schmutz J."/>
            <person name="Slot J.C."/>
            <person name="St John F."/>
            <person name="Stenlid J."/>
            <person name="Sun H."/>
            <person name="Sun S."/>
            <person name="Syed K."/>
            <person name="Tsang A."/>
            <person name="Wiebenga A."/>
            <person name="Young D."/>
            <person name="Pisabarro A."/>
            <person name="Eastwood D.C."/>
            <person name="Martin F."/>
            <person name="Cullen D."/>
            <person name="Grigoriev I.V."/>
            <person name="Hibbett D.S."/>
        </authorList>
    </citation>
    <scope>NUCLEOTIDE SEQUENCE</scope>
    <source>
        <strain evidence="2">FP-58527</strain>
    </source>
</reference>
<evidence type="ECO:0000313" key="2">
    <source>
        <dbReference type="Proteomes" id="UP000015241"/>
    </source>
</evidence>
<dbReference type="Proteomes" id="UP000015241">
    <property type="component" value="Unassembled WGS sequence"/>
</dbReference>
<dbReference type="EMBL" id="KE504130">
    <property type="protein sequence ID" value="EPT03331.1"/>
    <property type="molecule type" value="Genomic_DNA"/>
</dbReference>
<protein>
    <submittedName>
        <fullName evidence="1">Uncharacterized protein</fullName>
    </submittedName>
</protein>
<dbReference type="OrthoDB" id="1461976at2759"/>